<evidence type="ECO:0000313" key="2">
    <source>
        <dbReference type="Proteomes" id="UP000299102"/>
    </source>
</evidence>
<protein>
    <submittedName>
        <fullName evidence="1">Uncharacterized protein</fullName>
    </submittedName>
</protein>
<dbReference type="EMBL" id="BGZK01001639">
    <property type="protein sequence ID" value="GBP83781.1"/>
    <property type="molecule type" value="Genomic_DNA"/>
</dbReference>
<proteinExistence type="predicted"/>
<sequence length="292" mass="32866">MNIFPPDARIGPSKYDLLLIHRLARPLGCILLRSRFREYGHTPFANSRDRSAPRDCARCWFEKAAVRGGVGETRSINYDLPISVTDVYRGPARPFALRGGVLIICHVTAPFPFDEGTVCARRRQRHWRERLLCGNGDVPELSTDLSIVDSFRGHLATVDFLHTRSTRSCRRACVGNNCRQITNELSYLIRAFQNTSTRAVYKSPALVTEGNILKFKPNPPSFEVSFGQAAGLCGLKSRPRCVLVAVLSSKVTLRSPLSLLKGESRRTRLIEMTRLEICLKIPYAVILRYGIY</sequence>
<keyword evidence="2" id="KW-1185">Reference proteome</keyword>
<reference evidence="1 2" key="1">
    <citation type="journal article" date="2019" name="Commun. Biol.">
        <title>The bagworm genome reveals a unique fibroin gene that provides high tensile strength.</title>
        <authorList>
            <person name="Kono N."/>
            <person name="Nakamura H."/>
            <person name="Ohtoshi R."/>
            <person name="Tomita M."/>
            <person name="Numata K."/>
            <person name="Arakawa K."/>
        </authorList>
    </citation>
    <scope>NUCLEOTIDE SEQUENCE [LARGE SCALE GENOMIC DNA]</scope>
</reference>
<comment type="caution">
    <text evidence="1">The sequence shown here is derived from an EMBL/GenBank/DDBJ whole genome shotgun (WGS) entry which is preliminary data.</text>
</comment>
<evidence type="ECO:0000313" key="1">
    <source>
        <dbReference type="EMBL" id="GBP83781.1"/>
    </source>
</evidence>
<name>A0A4C1Z4P2_EUMVA</name>
<accession>A0A4C1Z4P2</accession>
<organism evidence="1 2">
    <name type="scientific">Eumeta variegata</name>
    <name type="common">Bagworm moth</name>
    <name type="synonym">Eumeta japonica</name>
    <dbReference type="NCBI Taxonomy" id="151549"/>
    <lineage>
        <taxon>Eukaryota</taxon>
        <taxon>Metazoa</taxon>
        <taxon>Ecdysozoa</taxon>
        <taxon>Arthropoda</taxon>
        <taxon>Hexapoda</taxon>
        <taxon>Insecta</taxon>
        <taxon>Pterygota</taxon>
        <taxon>Neoptera</taxon>
        <taxon>Endopterygota</taxon>
        <taxon>Lepidoptera</taxon>
        <taxon>Glossata</taxon>
        <taxon>Ditrysia</taxon>
        <taxon>Tineoidea</taxon>
        <taxon>Psychidae</taxon>
        <taxon>Oiketicinae</taxon>
        <taxon>Eumeta</taxon>
    </lineage>
</organism>
<gene>
    <name evidence="1" type="ORF">EVAR_59847_1</name>
</gene>
<dbReference type="AlphaFoldDB" id="A0A4C1Z4P2"/>
<dbReference type="Proteomes" id="UP000299102">
    <property type="component" value="Unassembled WGS sequence"/>
</dbReference>